<name>A0ACB9P2T7_9MYRT</name>
<gene>
    <name evidence="1" type="ORF">MLD38_027840</name>
</gene>
<proteinExistence type="predicted"/>
<keyword evidence="2" id="KW-1185">Reference proteome</keyword>
<sequence length="112" mass="12059">MGDVVTLSSATNAASCLAEASLGQALHGLVIKVGFMDTPSTSVANSLVTMYSNCGDSKAAENVFEEVYVHTDVVLWNAIIDGFAINRKILEAFELPHRMLQPESLNLTILLF</sequence>
<protein>
    <submittedName>
        <fullName evidence="1">Uncharacterized protein</fullName>
    </submittedName>
</protein>
<organism evidence="1 2">
    <name type="scientific">Melastoma candidum</name>
    <dbReference type="NCBI Taxonomy" id="119954"/>
    <lineage>
        <taxon>Eukaryota</taxon>
        <taxon>Viridiplantae</taxon>
        <taxon>Streptophyta</taxon>
        <taxon>Embryophyta</taxon>
        <taxon>Tracheophyta</taxon>
        <taxon>Spermatophyta</taxon>
        <taxon>Magnoliopsida</taxon>
        <taxon>eudicotyledons</taxon>
        <taxon>Gunneridae</taxon>
        <taxon>Pentapetalae</taxon>
        <taxon>rosids</taxon>
        <taxon>malvids</taxon>
        <taxon>Myrtales</taxon>
        <taxon>Melastomataceae</taxon>
        <taxon>Melastomatoideae</taxon>
        <taxon>Melastomateae</taxon>
        <taxon>Melastoma</taxon>
    </lineage>
</organism>
<evidence type="ECO:0000313" key="2">
    <source>
        <dbReference type="Proteomes" id="UP001057402"/>
    </source>
</evidence>
<comment type="caution">
    <text evidence="1">The sequence shown here is derived from an EMBL/GenBank/DDBJ whole genome shotgun (WGS) entry which is preliminary data.</text>
</comment>
<evidence type="ECO:0000313" key="1">
    <source>
        <dbReference type="EMBL" id="KAI4343318.1"/>
    </source>
</evidence>
<accession>A0ACB9P2T7</accession>
<dbReference type="EMBL" id="CM042886">
    <property type="protein sequence ID" value="KAI4343318.1"/>
    <property type="molecule type" value="Genomic_DNA"/>
</dbReference>
<dbReference type="Proteomes" id="UP001057402">
    <property type="component" value="Chromosome 7"/>
</dbReference>
<reference evidence="2" key="1">
    <citation type="journal article" date="2023" name="Front. Plant Sci.">
        <title>Chromosomal-level genome assembly of Melastoma candidum provides insights into trichome evolution.</title>
        <authorList>
            <person name="Zhong Y."/>
            <person name="Wu W."/>
            <person name="Sun C."/>
            <person name="Zou P."/>
            <person name="Liu Y."/>
            <person name="Dai S."/>
            <person name="Zhou R."/>
        </authorList>
    </citation>
    <scope>NUCLEOTIDE SEQUENCE [LARGE SCALE GENOMIC DNA]</scope>
</reference>